<dbReference type="InterPro" id="IPR018062">
    <property type="entry name" value="HTH_AraC-typ_CS"/>
</dbReference>
<keyword evidence="1" id="KW-0805">Transcription regulation</keyword>
<dbReference type="Pfam" id="PF02311">
    <property type="entry name" value="AraC_binding"/>
    <property type="match status" value="1"/>
</dbReference>
<evidence type="ECO:0000256" key="3">
    <source>
        <dbReference type="ARBA" id="ARBA00023163"/>
    </source>
</evidence>
<keyword evidence="3" id="KW-0804">Transcription</keyword>
<evidence type="ECO:0000259" key="4">
    <source>
        <dbReference type="PROSITE" id="PS01124"/>
    </source>
</evidence>
<dbReference type="Gene3D" id="1.10.10.60">
    <property type="entry name" value="Homeodomain-like"/>
    <property type="match status" value="2"/>
</dbReference>
<dbReference type="SMART" id="SM00342">
    <property type="entry name" value="HTH_ARAC"/>
    <property type="match status" value="1"/>
</dbReference>
<proteinExistence type="predicted"/>
<dbReference type="PROSITE" id="PS01124">
    <property type="entry name" value="HTH_ARAC_FAMILY_2"/>
    <property type="match status" value="1"/>
</dbReference>
<dbReference type="Gene3D" id="2.60.120.10">
    <property type="entry name" value="Jelly Rolls"/>
    <property type="match status" value="1"/>
</dbReference>
<evidence type="ECO:0000256" key="2">
    <source>
        <dbReference type="ARBA" id="ARBA00023125"/>
    </source>
</evidence>
<accession>A0ABV2N3Q4</accession>
<organism evidence="5 6">
    <name type="scientific">Aquamicrobium terrae</name>
    <dbReference type="NCBI Taxonomy" id="1324945"/>
    <lineage>
        <taxon>Bacteria</taxon>
        <taxon>Pseudomonadati</taxon>
        <taxon>Pseudomonadota</taxon>
        <taxon>Alphaproteobacteria</taxon>
        <taxon>Hyphomicrobiales</taxon>
        <taxon>Phyllobacteriaceae</taxon>
        <taxon>Aquamicrobium</taxon>
    </lineage>
</organism>
<dbReference type="CDD" id="cd06124">
    <property type="entry name" value="cupin_NimR-like_N"/>
    <property type="match status" value="1"/>
</dbReference>
<comment type="caution">
    <text evidence="5">The sequence shown here is derived from an EMBL/GenBank/DDBJ whole genome shotgun (WGS) entry which is preliminary data.</text>
</comment>
<dbReference type="RefSeq" id="WP_354197742.1">
    <property type="nucleotide sequence ID" value="NZ_JBEPML010000016.1"/>
</dbReference>
<dbReference type="Proteomes" id="UP001549076">
    <property type="component" value="Unassembled WGS sequence"/>
</dbReference>
<dbReference type="PROSITE" id="PS00041">
    <property type="entry name" value="HTH_ARAC_FAMILY_1"/>
    <property type="match status" value="1"/>
</dbReference>
<keyword evidence="2" id="KW-0238">DNA-binding</keyword>
<feature type="domain" description="HTH araC/xylS-type" evidence="4">
    <location>
        <begin position="153"/>
        <end position="250"/>
    </location>
</feature>
<dbReference type="PANTHER" id="PTHR11019">
    <property type="entry name" value="HTH-TYPE TRANSCRIPTIONAL REGULATOR NIMR"/>
    <property type="match status" value="1"/>
</dbReference>
<dbReference type="EMBL" id="JBEPML010000016">
    <property type="protein sequence ID" value="MET3793669.1"/>
    <property type="molecule type" value="Genomic_DNA"/>
</dbReference>
<gene>
    <name evidence="5" type="ORF">ABID37_003907</name>
</gene>
<dbReference type="InterPro" id="IPR014710">
    <property type="entry name" value="RmlC-like_jellyroll"/>
</dbReference>
<dbReference type="InterPro" id="IPR011051">
    <property type="entry name" value="RmlC_Cupin_sf"/>
</dbReference>
<dbReference type="PANTHER" id="PTHR11019:SF159">
    <property type="entry name" value="TRANSCRIPTIONAL REGULATOR-RELATED"/>
    <property type="match status" value="1"/>
</dbReference>
<keyword evidence="6" id="KW-1185">Reference proteome</keyword>
<evidence type="ECO:0000313" key="6">
    <source>
        <dbReference type="Proteomes" id="UP001549076"/>
    </source>
</evidence>
<reference evidence="5 6" key="1">
    <citation type="submission" date="2024-06" db="EMBL/GenBank/DDBJ databases">
        <title>Genomic Encyclopedia of Type Strains, Phase IV (KMG-IV): sequencing the most valuable type-strain genomes for metagenomic binning, comparative biology and taxonomic classification.</title>
        <authorList>
            <person name="Goeker M."/>
        </authorList>
    </citation>
    <scope>NUCLEOTIDE SEQUENCE [LARGE SCALE GENOMIC DNA]</scope>
    <source>
        <strain evidence="5 6">DSM 27865</strain>
    </source>
</reference>
<dbReference type="InterPro" id="IPR009057">
    <property type="entry name" value="Homeodomain-like_sf"/>
</dbReference>
<dbReference type="InterPro" id="IPR018060">
    <property type="entry name" value="HTH_AraC"/>
</dbReference>
<protein>
    <submittedName>
        <fullName evidence="5">AraC-like DNA-binding protein</fullName>
    </submittedName>
</protein>
<name>A0ABV2N3Q4_9HYPH</name>
<evidence type="ECO:0000256" key="1">
    <source>
        <dbReference type="ARBA" id="ARBA00023015"/>
    </source>
</evidence>
<dbReference type="SUPFAM" id="SSF46689">
    <property type="entry name" value="Homeodomain-like"/>
    <property type="match status" value="1"/>
</dbReference>
<dbReference type="SUPFAM" id="SSF51182">
    <property type="entry name" value="RmlC-like cupins"/>
    <property type="match status" value="1"/>
</dbReference>
<dbReference type="Pfam" id="PF12833">
    <property type="entry name" value="HTH_18"/>
    <property type="match status" value="1"/>
</dbReference>
<dbReference type="InterPro" id="IPR003313">
    <property type="entry name" value="AraC-bd"/>
</dbReference>
<evidence type="ECO:0000313" key="5">
    <source>
        <dbReference type="EMBL" id="MET3793669.1"/>
    </source>
</evidence>
<sequence>MSLNYPAPLSLAVSAVAQDDVSFAGPPHRHQNAQLIYARSGVVSVTTESGTWVVPPNRAVWVPSMVEHATRSHGPVQFRTIFVRSDAARSLPPSCGVVEVSPLLRELILRLVELQGHAVTAFAQRISELLLDELTFLPTEPLNLPMPSDQRLRDLCRVLQAKPDTDLSLDAAASRTGMSRRSFMRHFERETGMTYGRWRQQARLLAALPVLAEGRPVVTVALDCGYQSASAFAATFKRSMGRSPSGYFNDALRQR</sequence>